<feature type="domain" description="Type I restriction modification DNA specificity" evidence="4">
    <location>
        <begin position="7"/>
        <end position="178"/>
    </location>
</feature>
<dbReference type="AlphaFoldDB" id="A0AAD0VNG8"/>
<dbReference type="RefSeq" id="WP_115429200.1">
    <property type="nucleotide sequence ID" value="NZ_CP031367.1"/>
</dbReference>
<dbReference type="SUPFAM" id="SSF116734">
    <property type="entry name" value="DNA methylase specificity domain"/>
    <property type="match status" value="2"/>
</dbReference>
<evidence type="ECO:0000256" key="1">
    <source>
        <dbReference type="ARBA" id="ARBA00010923"/>
    </source>
</evidence>
<evidence type="ECO:0000313" key="6">
    <source>
        <dbReference type="Proteomes" id="UP000254504"/>
    </source>
</evidence>
<protein>
    <submittedName>
        <fullName evidence="5">Type IIB restriction/modification system, specificity subunit</fullName>
    </submittedName>
</protein>
<dbReference type="Proteomes" id="UP000254504">
    <property type="component" value="Chromosome"/>
</dbReference>
<feature type="domain" description="Type I restriction modification DNA specificity" evidence="4">
    <location>
        <begin position="202"/>
        <end position="353"/>
    </location>
</feature>
<evidence type="ECO:0000259" key="4">
    <source>
        <dbReference type="Pfam" id="PF01420"/>
    </source>
</evidence>
<dbReference type="KEGG" id="atp:ATR_1881"/>
<evidence type="ECO:0000256" key="3">
    <source>
        <dbReference type="ARBA" id="ARBA00023125"/>
    </source>
</evidence>
<proteinExistence type="inferred from homology"/>
<dbReference type="REBASE" id="264807">
    <property type="entry name" value="S.Atr25534ORF1880P"/>
</dbReference>
<dbReference type="EMBL" id="CP031367">
    <property type="protein sequence ID" value="AXK49695.1"/>
    <property type="molecule type" value="Genomic_DNA"/>
</dbReference>
<sequence length="385" mass="45494">MLNLEYKEWDKFKFIEIFNIKNGFYNKKPNIEAIGNIPFIGAVDNSNGITEFYTLKNIENSSKTGDKNNVNLEKKLFQSNAICVTNNGSVGYAYYQKSKFTCSHDVNPLYLKNKILNQSIAMFLITCIEKQRVCFEYSRKWRPKRMIKSNILLPIEEPEKPNFEYMEEYSKSIINSKTEKYKQYAQKVLNSIEYKNIETLENKEWEDFFLIDIFTTIQRGKRLTKQNQTKGNIPYISSTSLNNGVDNFIGNKTDVRIFSDCLTIANSGSVGASFYQPYNFVGSDHITHLKKENMNKYVYIFISTLTNRFSEKYNFNREINDKRISREKIMLPINDRKEPDFQYMEQYMKNLTYKKVNQYLSFINYDNLKLSLVYFIQRLINLILV</sequence>
<comment type="similarity">
    <text evidence="1">Belongs to the type-I restriction system S methylase family.</text>
</comment>
<name>A0AAD0VNG8_9BACT</name>
<dbReference type="GO" id="GO:0003677">
    <property type="term" value="F:DNA binding"/>
    <property type="evidence" value="ECO:0007669"/>
    <property type="project" value="UniProtKB-KW"/>
</dbReference>
<gene>
    <name evidence="5" type="ORF">ATR_1881</name>
</gene>
<evidence type="ECO:0000313" key="5">
    <source>
        <dbReference type="EMBL" id="AXK49695.1"/>
    </source>
</evidence>
<accession>A0AAD0VNG8</accession>
<organism evidence="5 6">
    <name type="scientific">Aliarcobacter trophiarum LMG 25534</name>
    <dbReference type="NCBI Taxonomy" id="1032241"/>
    <lineage>
        <taxon>Bacteria</taxon>
        <taxon>Pseudomonadati</taxon>
        <taxon>Campylobacterota</taxon>
        <taxon>Epsilonproteobacteria</taxon>
        <taxon>Campylobacterales</taxon>
        <taxon>Arcobacteraceae</taxon>
        <taxon>Aliarcobacter</taxon>
    </lineage>
</organism>
<dbReference type="Pfam" id="PF01420">
    <property type="entry name" value="Methylase_S"/>
    <property type="match status" value="2"/>
</dbReference>
<dbReference type="GO" id="GO:0009307">
    <property type="term" value="P:DNA restriction-modification system"/>
    <property type="evidence" value="ECO:0007669"/>
    <property type="project" value="UniProtKB-KW"/>
</dbReference>
<reference evidence="5 6" key="1">
    <citation type="submission" date="2018-07" db="EMBL/GenBank/DDBJ databases">
        <title>Complete genome of the Arcobacter trophiarum type strain LMG 25534.</title>
        <authorList>
            <person name="Miller W.G."/>
            <person name="Yee E."/>
        </authorList>
    </citation>
    <scope>NUCLEOTIDE SEQUENCE [LARGE SCALE GENOMIC DNA]</scope>
    <source>
        <strain evidence="5 6">LMG 25534</strain>
    </source>
</reference>
<dbReference type="Gene3D" id="3.90.220.20">
    <property type="entry name" value="DNA methylase specificity domains"/>
    <property type="match status" value="2"/>
</dbReference>
<keyword evidence="3" id="KW-0238">DNA-binding</keyword>
<dbReference type="InterPro" id="IPR044946">
    <property type="entry name" value="Restrct_endonuc_typeI_TRD_sf"/>
</dbReference>
<dbReference type="InterPro" id="IPR000055">
    <property type="entry name" value="Restrct_endonuc_typeI_TRD"/>
</dbReference>
<keyword evidence="2" id="KW-0680">Restriction system</keyword>
<evidence type="ECO:0000256" key="2">
    <source>
        <dbReference type="ARBA" id="ARBA00022747"/>
    </source>
</evidence>